<comment type="subcellular location">
    <subcellularLocation>
        <location evidence="1">Endoplasmic reticulum</location>
    </subcellularLocation>
</comment>
<keyword evidence="3" id="KW-0256">Endoplasmic reticulum</keyword>
<feature type="region of interest" description="Disordered" evidence="5">
    <location>
        <begin position="855"/>
        <end position="883"/>
    </location>
</feature>
<evidence type="ECO:0000256" key="3">
    <source>
        <dbReference type="ARBA" id="ARBA00022824"/>
    </source>
</evidence>
<feature type="domain" description="Sec39" evidence="6">
    <location>
        <begin position="716"/>
        <end position="799"/>
    </location>
</feature>
<evidence type="ECO:0000256" key="2">
    <source>
        <dbReference type="ARBA" id="ARBA00022448"/>
    </source>
</evidence>
<comment type="caution">
    <text evidence="8">The sequence shown here is derived from an EMBL/GenBank/DDBJ whole genome shotgun (WGS) entry which is preliminary data.</text>
</comment>
<dbReference type="InterPro" id="IPR054751">
    <property type="entry name" value="NBAS_C"/>
</dbReference>
<evidence type="ECO:0000259" key="6">
    <source>
        <dbReference type="Pfam" id="PF08314"/>
    </source>
</evidence>
<name>A0A9D4Q1H0_RHISA</name>
<dbReference type="EMBL" id="JABSTV010001249">
    <property type="protein sequence ID" value="KAH7962664.1"/>
    <property type="molecule type" value="Genomic_DNA"/>
</dbReference>
<evidence type="ECO:0000259" key="7">
    <source>
        <dbReference type="Pfam" id="PF22913"/>
    </source>
</evidence>
<proteinExistence type="predicted"/>
<evidence type="ECO:0000256" key="5">
    <source>
        <dbReference type="SAM" id="MobiDB-lite"/>
    </source>
</evidence>
<evidence type="ECO:0000256" key="4">
    <source>
        <dbReference type="ARBA" id="ARBA00022927"/>
    </source>
</evidence>
<dbReference type="GO" id="GO:0070939">
    <property type="term" value="C:Dsl1/NZR complex"/>
    <property type="evidence" value="ECO:0007669"/>
    <property type="project" value="TreeGrafter"/>
</dbReference>
<reference evidence="8" key="2">
    <citation type="submission" date="2021-09" db="EMBL/GenBank/DDBJ databases">
        <authorList>
            <person name="Jia N."/>
            <person name="Wang J."/>
            <person name="Shi W."/>
            <person name="Du L."/>
            <person name="Sun Y."/>
            <person name="Zhan W."/>
            <person name="Jiang J."/>
            <person name="Wang Q."/>
            <person name="Zhang B."/>
            <person name="Ji P."/>
            <person name="Sakyi L.B."/>
            <person name="Cui X."/>
            <person name="Yuan T."/>
            <person name="Jiang B."/>
            <person name="Yang W."/>
            <person name="Lam T.T.-Y."/>
            <person name="Chang Q."/>
            <person name="Ding S."/>
            <person name="Wang X."/>
            <person name="Zhu J."/>
            <person name="Ruan X."/>
            <person name="Zhao L."/>
            <person name="Wei J."/>
            <person name="Que T."/>
            <person name="Du C."/>
            <person name="Cheng J."/>
            <person name="Dai P."/>
            <person name="Han X."/>
            <person name="Huang E."/>
            <person name="Gao Y."/>
            <person name="Liu J."/>
            <person name="Shao H."/>
            <person name="Ye R."/>
            <person name="Li L."/>
            <person name="Wei W."/>
            <person name="Wang X."/>
            <person name="Wang C."/>
            <person name="Huo Q."/>
            <person name="Li W."/>
            <person name="Guo W."/>
            <person name="Chen H."/>
            <person name="Chen S."/>
            <person name="Zhou L."/>
            <person name="Zhou L."/>
            <person name="Ni X."/>
            <person name="Tian J."/>
            <person name="Zhou Y."/>
            <person name="Sheng Y."/>
            <person name="Liu T."/>
            <person name="Pan Y."/>
            <person name="Xia L."/>
            <person name="Li J."/>
            <person name="Zhao F."/>
            <person name="Cao W."/>
        </authorList>
    </citation>
    <scope>NUCLEOTIDE SEQUENCE</scope>
    <source>
        <strain evidence="8">Rsan-2018</strain>
        <tissue evidence="8">Larvae</tissue>
    </source>
</reference>
<dbReference type="PANTHER" id="PTHR15922:SF2">
    <property type="entry name" value="NBAS SUBUNIT OF NRZ TETHERING COMPLEX"/>
    <property type="match status" value="1"/>
</dbReference>
<evidence type="ECO:0008006" key="10">
    <source>
        <dbReference type="Google" id="ProtNLM"/>
    </source>
</evidence>
<dbReference type="GO" id="GO:0006890">
    <property type="term" value="P:retrograde vesicle-mediated transport, Golgi to endoplasmic reticulum"/>
    <property type="evidence" value="ECO:0007669"/>
    <property type="project" value="InterPro"/>
</dbReference>
<evidence type="ECO:0000313" key="8">
    <source>
        <dbReference type="EMBL" id="KAH7962664.1"/>
    </source>
</evidence>
<feature type="domain" description="NBAS subunit of NRZ tethering complex C-terminal" evidence="7">
    <location>
        <begin position="1459"/>
        <end position="1582"/>
    </location>
</feature>
<protein>
    <recommendedName>
        <fullName evidence="10">Neuroblastoma-amplified sequence</fullName>
    </recommendedName>
</protein>
<evidence type="ECO:0000313" key="9">
    <source>
        <dbReference type="Proteomes" id="UP000821837"/>
    </source>
</evidence>
<dbReference type="VEuPathDB" id="VectorBase:RSAN_041895"/>
<organism evidence="8 9">
    <name type="scientific">Rhipicephalus sanguineus</name>
    <name type="common">Brown dog tick</name>
    <name type="synonym">Ixodes sanguineus</name>
    <dbReference type="NCBI Taxonomy" id="34632"/>
    <lineage>
        <taxon>Eukaryota</taxon>
        <taxon>Metazoa</taxon>
        <taxon>Ecdysozoa</taxon>
        <taxon>Arthropoda</taxon>
        <taxon>Chelicerata</taxon>
        <taxon>Arachnida</taxon>
        <taxon>Acari</taxon>
        <taxon>Parasitiformes</taxon>
        <taxon>Ixodida</taxon>
        <taxon>Ixodoidea</taxon>
        <taxon>Ixodidae</taxon>
        <taxon>Rhipicephalinae</taxon>
        <taxon>Rhipicephalus</taxon>
        <taxon>Rhipicephalus</taxon>
    </lineage>
</organism>
<dbReference type="VEuPathDB" id="VectorBase:RSAN_034595"/>
<dbReference type="GO" id="GO:0000149">
    <property type="term" value="F:SNARE binding"/>
    <property type="evidence" value="ECO:0007669"/>
    <property type="project" value="TreeGrafter"/>
</dbReference>
<dbReference type="Pfam" id="PF08314">
    <property type="entry name" value="Sec39"/>
    <property type="match status" value="2"/>
</dbReference>
<feature type="region of interest" description="Disordered" evidence="5">
    <location>
        <begin position="15"/>
        <end position="36"/>
    </location>
</feature>
<dbReference type="InterPro" id="IPR013244">
    <property type="entry name" value="Sec39_domain"/>
</dbReference>
<keyword evidence="9" id="KW-1185">Reference proteome</keyword>
<dbReference type="PANTHER" id="PTHR15922">
    <property type="entry name" value="NEUROBLASTOMA-AMPLIFIED SEQUENCE"/>
    <property type="match status" value="1"/>
</dbReference>
<sequence>MIQCEWLFAGIRTPIDTIDGGESSDEETSPPSLSGKAGSVFRHALYYVTDSERFAPPRKKPLIITKLYRLLCVKSTTPEELFAAKIDAEEYGEALDLARTYGLDSDLVYQRQWRRSSASVAAIQDYLSKIKKCTWVLHECLERVPESLEAARQLLEFGLQGTDVEALVASGQGTDSGRFILSKPPVYNNEYEDKDLSESQLLEKQKAAKQEWRKEWLAKVDFNNLSLDQRWLCECRLKLLVYLDRLAMYEIHEGLTLSPEKFDSEFFESFRCQPPLEAALSFAQEGNAPAVSTLFTYAGAATLPHWLTVMSNFPETLPPITEQGTREVISWDTQDLREKDWCEEMIQETEEPTCEMLTQWYSERAHEIEEMSSLVENALELVKIGCLNNVEGLGKLYGDLLTLETLVYECRISQPLTLTQLEQMSDGEKIRLLMSMANKKYVLCLRDWLLPFVNRCERASPGSRRRLLGEFLSETAKEDLAPCVQVFENSNLEDLERILQDAHELAELALSCIRSCQRDDQLDYIERIIKCVPQRGASGENESEELKHLHDQLDALESYIEVAECFQRYGAKICVKTIVDSISDVKQLELLLKKVTSAALKRSPPLTENEWSSFLDDILLFQKNVFSSITVPDCVKMVAHALLGSGNREFIGSASKLLTCNQEGTSSKPKHPNSLPYKTSVDLVLSAAREYVDSAASHTDSCIPLARQVEAVQTRHCDKMELIREALHQTPNAYKQPSKVLKLAELLHLYGEDSARREGAVLSLLANVALEDADYKHCYEVCQKLMAGYHSEGWKICQSLGECTEFNDLAARQKLLAFSLCYCPDTAVDNLLKATQMLELQEIYQQLDLPQDEVSSSASRESLPDNKVVSSWGSGDSVKSDGSQENTWGFVGFTAGKTRSMLTTLGSADFWKSTVRNLTNVKRQKPVQRTASMVRSNTELKQFAVPHFYQSVFRDAYASKCSPSCEKWDSPNLSPVLVDLFNVLRASMIAEAIDDKSPSAQCSYESRSSILLGLAKGILPDDTLLAMCCLFGVQHLDQVEEFFLNLPSTPLVLSVASYFFSLLVLVTLDPAGTDRLISLDAQQVVQEVSSKNQDALTDDALVCAKLASKFCKMQADLAQAELLKKQGGSIDVERFTEDNRYKAETILGMALTLDQEALHAAVSLARSYDIPVWDVYMCHLEFLFSEGCKGKSKETALFSVHCTYELLPSFTEICTVLPSCWVKFFISAFHNIMRFFYKLLEKCGQMYTDDLGLKPSDHLKLLERLRSACPKIDYKTLLEPGHSPLAVLSPFVNKDTVEAISELAPSIPCHDGSHLTSSSIYCAWATKLFLSKGGETVLTTTEWTKHFDKCRGYLENLSPSDLVTFAESVAFDKVSLECVSRRIRLDVVRQCLKLAKQYHVDKLPKIGSEEEWKDAAKTLQSYLSHLQRIADGVLDEAVDPSNPMVQSYATEFELSRGIPQKLEAMLLRCAMSETTPGLLQSLLSCCPPNTVDKQPTDIYSDAILLASEQLRNPEKKLHDVFDSMTPEEVLERILRQVLEDSDDVFVGDMVLDLLRPFCLDSSVTIHVRLKVLEILEKNVSLNADDENLLLLLQVQTLIWSEWPDYELDECTELDGDKRQAMFDELLQRCSTQSGFVVLGKLLQCGEPLDSTSELDPEKNPWTQLIGHMLLVCDGGSGLDEAESLFLTAIKNCNLNLECCRYIFCEFEKKNSLIHILRTFLQTDYPQLHSDAIAFLRHVDKISECDYDETVLNRILQLRLLPDVVSTPLYQPVVDHLIANRGSAEKHFSIEEATRSLTDANMLAEAGTLLLQSSRTHPAACTFNAAVNAARRWLRGVASEP</sequence>
<dbReference type="Proteomes" id="UP000821837">
    <property type="component" value="Chromosome 3"/>
</dbReference>
<dbReference type="GO" id="GO:0015031">
    <property type="term" value="P:protein transport"/>
    <property type="evidence" value="ECO:0007669"/>
    <property type="project" value="UniProtKB-KW"/>
</dbReference>
<evidence type="ECO:0000256" key="1">
    <source>
        <dbReference type="ARBA" id="ARBA00004240"/>
    </source>
</evidence>
<accession>A0A9D4Q1H0</accession>
<reference evidence="8" key="1">
    <citation type="journal article" date="2020" name="Cell">
        <title>Large-Scale Comparative Analyses of Tick Genomes Elucidate Their Genetic Diversity and Vector Capacities.</title>
        <authorList>
            <consortium name="Tick Genome and Microbiome Consortium (TIGMIC)"/>
            <person name="Jia N."/>
            <person name="Wang J."/>
            <person name="Shi W."/>
            <person name="Du L."/>
            <person name="Sun Y."/>
            <person name="Zhan W."/>
            <person name="Jiang J.F."/>
            <person name="Wang Q."/>
            <person name="Zhang B."/>
            <person name="Ji P."/>
            <person name="Bell-Sakyi L."/>
            <person name="Cui X.M."/>
            <person name="Yuan T.T."/>
            <person name="Jiang B.G."/>
            <person name="Yang W.F."/>
            <person name="Lam T.T."/>
            <person name="Chang Q.C."/>
            <person name="Ding S.J."/>
            <person name="Wang X.J."/>
            <person name="Zhu J.G."/>
            <person name="Ruan X.D."/>
            <person name="Zhao L."/>
            <person name="Wei J.T."/>
            <person name="Ye R.Z."/>
            <person name="Que T.C."/>
            <person name="Du C.H."/>
            <person name="Zhou Y.H."/>
            <person name="Cheng J.X."/>
            <person name="Dai P.F."/>
            <person name="Guo W.B."/>
            <person name="Han X.H."/>
            <person name="Huang E.J."/>
            <person name="Li L.F."/>
            <person name="Wei W."/>
            <person name="Gao Y.C."/>
            <person name="Liu J.Z."/>
            <person name="Shao H.Z."/>
            <person name="Wang X."/>
            <person name="Wang C.C."/>
            <person name="Yang T.C."/>
            <person name="Huo Q.B."/>
            <person name="Li W."/>
            <person name="Chen H.Y."/>
            <person name="Chen S.E."/>
            <person name="Zhou L.G."/>
            <person name="Ni X.B."/>
            <person name="Tian J.H."/>
            <person name="Sheng Y."/>
            <person name="Liu T."/>
            <person name="Pan Y.S."/>
            <person name="Xia L.Y."/>
            <person name="Li J."/>
            <person name="Zhao F."/>
            <person name="Cao W.C."/>
        </authorList>
    </citation>
    <scope>NUCLEOTIDE SEQUENCE</scope>
    <source>
        <strain evidence="8">Rsan-2018</strain>
    </source>
</reference>
<keyword evidence="4" id="KW-0653">Protein transport</keyword>
<keyword evidence="2" id="KW-0813">Transport</keyword>
<gene>
    <name evidence="8" type="ORF">HPB52_017377</name>
</gene>
<feature type="domain" description="Sec39" evidence="6">
    <location>
        <begin position="349"/>
        <end position="661"/>
    </location>
</feature>
<dbReference type="Pfam" id="PF22913">
    <property type="entry name" value="NBAS_11th"/>
    <property type="match status" value="1"/>
</dbReference>